<evidence type="ECO:0000313" key="3">
    <source>
        <dbReference type="Proteomes" id="UP000532936"/>
    </source>
</evidence>
<keyword evidence="1" id="KW-0472">Membrane</keyword>
<keyword evidence="1" id="KW-0812">Transmembrane</keyword>
<dbReference type="AlphaFoldDB" id="A0A7W6EZH6"/>
<evidence type="ECO:0000256" key="1">
    <source>
        <dbReference type="SAM" id="Phobius"/>
    </source>
</evidence>
<feature type="transmembrane region" description="Helical" evidence="1">
    <location>
        <begin position="30"/>
        <end position="47"/>
    </location>
</feature>
<proteinExistence type="predicted"/>
<feature type="transmembrane region" description="Helical" evidence="1">
    <location>
        <begin position="6"/>
        <end position="23"/>
    </location>
</feature>
<protein>
    <submittedName>
        <fullName evidence="2">Uncharacterized protein</fullName>
    </submittedName>
</protein>
<feature type="transmembrane region" description="Helical" evidence="1">
    <location>
        <begin position="53"/>
        <end position="74"/>
    </location>
</feature>
<dbReference type="EMBL" id="JACIDA010000001">
    <property type="protein sequence ID" value="MBB3871723.1"/>
    <property type="molecule type" value="Genomic_DNA"/>
</dbReference>
<organism evidence="2 3">
    <name type="scientific">Brevundimonas mediterranea</name>
    <dbReference type="NCBI Taxonomy" id="74329"/>
    <lineage>
        <taxon>Bacteria</taxon>
        <taxon>Pseudomonadati</taxon>
        <taxon>Pseudomonadota</taxon>
        <taxon>Alphaproteobacteria</taxon>
        <taxon>Caulobacterales</taxon>
        <taxon>Caulobacteraceae</taxon>
        <taxon>Brevundimonas</taxon>
    </lineage>
</organism>
<name>A0A7W6EZH6_9CAUL</name>
<dbReference type="RefSeq" id="WP_183195872.1">
    <property type="nucleotide sequence ID" value="NZ_JACIDA010000001.1"/>
</dbReference>
<dbReference type="Proteomes" id="UP000532936">
    <property type="component" value="Unassembled WGS sequence"/>
</dbReference>
<keyword evidence="1" id="KW-1133">Transmembrane helix</keyword>
<reference evidence="2 3" key="1">
    <citation type="submission" date="2020-08" db="EMBL/GenBank/DDBJ databases">
        <title>Genomic Encyclopedia of Type Strains, Phase IV (KMG-IV): sequencing the most valuable type-strain genomes for metagenomic binning, comparative biology and taxonomic classification.</title>
        <authorList>
            <person name="Goeker M."/>
        </authorList>
    </citation>
    <scope>NUCLEOTIDE SEQUENCE [LARGE SCALE GENOMIC DNA]</scope>
    <source>
        <strain evidence="2 3">DSM 14878</strain>
    </source>
</reference>
<sequence length="144" mass="16037">MVNMLYAQIGAIFVVTICLFAFLKGDNPERAGAAAYIVGWFSSLILQQQSPQYSLYGVFILDVLMLAILCVISWRSRRSWPIWAAALQLLAVTSHVMILTNTKTPIASLYTILNLTGYGVLICIGVGAFWAWQERKVEAEFASR</sequence>
<accession>A0A7W6EZH6</accession>
<comment type="caution">
    <text evidence="2">The sequence shown here is derived from an EMBL/GenBank/DDBJ whole genome shotgun (WGS) entry which is preliminary data.</text>
</comment>
<evidence type="ECO:0000313" key="2">
    <source>
        <dbReference type="EMBL" id="MBB3871723.1"/>
    </source>
</evidence>
<gene>
    <name evidence="2" type="ORF">GGR11_001237</name>
</gene>
<feature type="transmembrane region" description="Helical" evidence="1">
    <location>
        <begin position="81"/>
        <end position="100"/>
    </location>
</feature>
<feature type="transmembrane region" description="Helical" evidence="1">
    <location>
        <begin position="112"/>
        <end position="132"/>
    </location>
</feature>